<evidence type="ECO:0000256" key="6">
    <source>
        <dbReference type="ARBA" id="ARBA00023049"/>
    </source>
</evidence>
<dbReference type="PROSITE" id="PS52035">
    <property type="entry name" value="PEPTIDASE_M14"/>
    <property type="match status" value="1"/>
</dbReference>
<dbReference type="SUPFAM" id="SSF53187">
    <property type="entry name" value="Zn-dependent exopeptidases"/>
    <property type="match status" value="1"/>
</dbReference>
<evidence type="ECO:0000256" key="5">
    <source>
        <dbReference type="ARBA" id="ARBA00022833"/>
    </source>
</evidence>
<dbReference type="RefSeq" id="WP_310376656.1">
    <property type="nucleotide sequence ID" value="NZ_JAVDXT010000005.1"/>
</dbReference>
<sequence>MPQAPASPPELPELAALERTIALGAQHLQARTVCTVELPGGGSYPVHAITLGNPSLDVPAVGYFGGVHGLERIGAGVVIAYLHSLVTRLAWDSALHRQLESVRLVFMPIINPGGMALGTRANPQGVDLMRNAPVEARDAVPFLVGGQRLSARLPWYRGRFAAAMEAENQAVCAVVQAELLSRSFSLSVDCHSGFGVSDRLWFPYAHTRTPIAHLAEMHALKRIFMESHSQYRYIFEPQSLQYLAHGDLWDHLYQQAPPGRIFLPLTLEMGSWLWVKKNPRQLFSRHGIFNPLIAHRQQRVLRQHQSLLDFLARAAHGHRLWLPPEEMRTYHHAQARHDWYGPK</sequence>
<proteinExistence type="inferred from homology"/>
<keyword evidence="6" id="KW-0482">Metalloprotease</keyword>
<accession>A0ABU2CEW2</accession>
<evidence type="ECO:0000256" key="3">
    <source>
        <dbReference type="ARBA" id="ARBA00022670"/>
    </source>
</evidence>
<comment type="caution">
    <text evidence="9">The sequence shown here is derived from an EMBL/GenBank/DDBJ whole genome shotgun (WGS) entry which is preliminary data.</text>
</comment>
<evidence type="ECO:0000256" key="1">
    <source>
        <dbReference type="ARBA" id="ARBA00001947"/>
    </source>
</evidence>
<keyword evidence="4" id="KW-0378">Hydrolase</keyword>
<keyword evidence="5" id="KW-0862">Zinc</keyword>
<protein>
    <recommendedName>
        <fullName evidence="8">Peptidase M14 domain-containing protein</fullName>
    </recommendedName>
</protein>
<reference evidence="9 10" key="1">
    <citation type="submission" date="2023-07" db="EMBL/GenBank/DDBJ databases">
        <title>Sorghum-associated microbial communities from plants grown in Nebraska, USA.</title>
        <authorList>
            <person name="Schachtman D."/>
        </authorList>
    </citation>
    <scope>NUCLEOTIDE SEQUENCE [LARGE SCALE GENOMIC DNA]</scope>
    <source>
        <strain evidence="9 10">BE313</strain>
    </source>
</reference>
<comment type="caution">
    <text evidence="7">Lacks conserved residue(s) required for the propagation of feature annotation.</text>
</comment>
<name>A0ABU2CEW2_9BURK</name>
<dbReference type="Gene3D" id="3.40.630.10">
    <property type="entry name" value="Zn peptidases"/>
    <property type="match status" value="1"/>
</dbReference>
<evidence type="ECO:0000313" key="9">
    <source>
        <dbReference type="EMBL" id="MDR7379821.1"/>
    </source>
</evidence>
<dbReference type="EMBL" id="JAVDXT010000005">
    <property type="protein sequence ID" value="MDR7379821.1"/>
    <property type="molecule type" value="Genomic_DNA"/>
</dbReference>
<dbReference type="PANTHER" id="PTHR11705:SF143">
    <property type="entry name" value="SLL0236 PROTEIN"/>
    <property type="match status" value="1"/>
</dbReference>
<feature type="domain" description="Peptidase M14" evidence="8">
    <location>
        <begin position="7"/>
        <end position="343"/>
    </location>
</feature>
<keyword evidence="10" id="KW-1185">Reference proteome</keyword>
<evidence type="ECO:0000256" key="4">
    <source>
        <dbReference type="ARBA" id="ARBA00022801"/>
    </source>
</evidence>
<comment type="similarity">
    <text evidence="2 7">Belongs to the peptidase M14 family.</text>
</comment>
<evidence type="ECO:0000259" key="8">
    <source>
        <dbReference type="PROSITE" id="PS52035"/>
    </source>
</evidence>
<dbReference type="PANTHER" id="PTHR11705">
    <property type="entry name" value="PROTEASE FAMILY M14 CARBOXYPEPTIDASE A,B"/>
    <property type="match status" value="1"/>
</dbReference>
<gene>
    <name evidence="9" type="ORF">J2X19_004517</name>
</gene>
<keyword evidence="3" id="KW-0645">Protease</keyword>
<evidence type="ECO:0000256" key="7">
    <source>
        <dbReference type="PROSITE-ProRule" id="PRU01379"/>
    </source>
</evidence>
<evidence type="ECO:0000313" key="10">
    <source>
        <dbReference type="Proteomes" id="UP001180487"/>
    </source>
</evidence>
<comment type="cofactor">
    <cofactor evidence="1">
        <name>Zn(2+)</name>
        <dbReference type="ChEBI" id="CHEBI:29105"/>
    </cofactor>
</comment>
<dbReference type="Proteomes" id="UP001180487">
    <property type="component" value="Unassembled WGS sequence"/>
</dbReference>
<evidence type="ECO:0000256" key="2">
    <source>
        <dbReference type="ARBA" id="ARBA00005988"/>
    </source>
</evidence>
<dbReference type="Pfam" id="PF00246">
    <property type="entry name" value="Peptidase_M14"/>
    <property type="match status" value="1"/>
</dbReference>
<dbReference type="InterPro" id="IPR000834">
    <property type="entry name" value="Peptidase_M14"/>
</dbReference>
<organism evidence="9 10">
    <name type="scientific">Rhodoferax ferrireducens</name>
    <dbReference type="NCBI Taxonomy" id="192843"/>
    <lineage>
        <taxon>Bacteria</taxon>
        <taxon>Pseudomonadati</taxon>
        <taxon>Pseudomonadota</taxon>
        <taxon>Betaproteobacteria</taxon>
        <taxon>Burkholderiales</taxon>
        <taxon>Comamonadaceae</taxon>
        <taxon>Rhodoferax</taxon>
    </lineage>
</organism>